<evidence type="ECO:0000256" key="1">
    <source>
        <dbReference type="SAM" id="SignalP"/>
    </source>
</evidence>
<proteinExistence type="predicted"/>
<dbReference type="EMBL" id="JAVEPI010000001">
    <property type="protein sequence ID" value="KAK1444297.1"/>
    <property type="molecule type" value="Genomic_DNA"/>
</dbReference>
<evidence type="ECO:0000313" key="3">
    <source>
        <dbReference type="Proteomes" id="UP001230268"/>
    </source>
</evidence>
<feature type="chain" id="PRO_5042012401" evidence="1">
    <location>
        <begin position="21"/>
        <end position="232"/>
    </location>
</feature>
<gene>
    <name evidence="2" type="ORF">BgAZ_102030</name>
</gene>
<dbReference type="Proteomes" id="UP001230268">
    <property type="component" value="Unassembled WGS sequence"/>
</dbReference>
<dbReference type="AlphaFoldDB" id="A0AAD8UTM1"/>
<feature type="signal peptide" evidence="1">
    <location>
        <begin position="1"/>
        <end position="20"/>
    </location>
</feature>
<keyword evidence="3" id="KW-1185">Reference proteome</keyword>
<organism evidence="2 3">
    <name type="scientific">Babesia gibsoni</name>
    <dbReference type="NCBI Taxonomy" id="33632"/>
    <lineage>
        <taxon>Eukaryota</taxon>
        <taxon>Sar</taxon>
        <taxon>Alveolata</taxon>
        <taxon>Apicomplexa</taxon>
        <taxon>Aconoidasida</taxon>
        <taxon>Piroplasmida</taxon>
        <taxon>Babesiidae</taxon>
        <taxon>Babesia</taxon>
    </lineage>
</organism>
<name>A0AAD8UTM1_BABGI</name>
<comment type="caution">
    <text evidence="2">The sequence shown here is derived from an EMBL/GenBank/DDBJ whole genome shotgun (WGS) entry which is preliminary data.</text>
</comment>
<keyword evidence="1" id="KW-0732">Signal</keyword>
<reference evidence="2" key="1">
    <citation type="submission" date="2023-08" db="EMBL/GenBank/DDBJ databases">
        <title>Draft sequence of the Babesia gibsoni genome.</title>
        <authorList>
            <person name="Yamagishi J.Y."/>
            <person name="Xuan X.X."/>
        </authorList>
    </citation>
    <scope>NUCLEOTIDE SEQUENCE</scope>
    <source>
        <strain evidence="2">Azabu</strain>
    </source>
</reference>
<accession>A0AAD8UTM1</accession>
<evidence type="ECO:0000313" key="2">
    <source>
        <dbReference type="EMBL" id="KAK1444297.1"/>
    </source>
</evidence>
<sequence length="232" mass="25833">MMNSAYIVLALFFVIGVSNADMVKRQIKSGTVGYDRGEALDAVPFENIHSKIEDDAQSDDEDSQVEFEDRYSPQQNSATYVTRKSTKEAVIPRCKVSNTYPYDISPEIEVTGVTGLFNAVLLGYQSPHSKVRENKGSMFGWTTILDGGNDEEGVTSFTFNANYVPIKVAAKATSYCAVIMQPPLSVNAQTLRSFSAPARHRKRFLYSMEAFKKLLKVKKIDVLTSCCFVVYT</sequence>
<protein>
    <submittedName>
        <fullName evidence="2">Uncharacterized protein</fullName>
    </submittedName>
</protein>